<dbReference type="InterPro" id="IPR037126">
    <property type="entry name" value="PdaC/RsiV-like_sf"/>
</dbReference>
<dbReference type="EMBL" id="CP046522">
    <property type="protein sequence ID" value="QGU94007.1"/>
    <property type="molecule type" value="Genomic_DNA"/>
</dbReference>
<feature type="domain" description="DUF3298" evidence="2">
    <location>
        <begin position="195"/>
        <end position="275"/>
    </location>
</feature>
<dbReference type="Pfam" id="PF11738">
    <property type="entry name" value="DUF3298"/>
    <property type="match status" value="1"/>
</dbReference>
<dbReference type="Gene3D" id="3.90.640.20">
    <property type="entry name" value="Heat-shock cognate protein, ATPase"/>
    <property type="match status" value="1"/>
</dbReference>
<evidence type="ECO:0000313" key="3">
    <source>
        <dbReference type="EMBL" id="QGU94007.1"/>
    </source>
</evidence>
<organism evidence="3 4">
    <name type="scientific">Clostridium bovifaecis</name>
    <dbReference type="NCBI Taxonomy" id="2184719"/>
    <lineage>
        <taxon>Bacteria</taxon>
        <taxon>Bacillati</taxon>
        <taxon>Bacillota</taxon>
        <taxon>Clostridia</taxon>
        <taxon>Eubacteriales</taxon>
        <taxon>Clostridiaceae</taxon>
        <taxon>Clostridium</taxon>
    </lineage>
</organism>
<keyword evidence="4" id="KW-1185">Reference proteome</keyword>
<dbReference type="InterPro" id="IPR021729">
    <property type="entry name" value="DUF3298"/>
</dbReference>
<name>A0A6I6EZK3_9CLOT</name>
<proteinExistence type="predicted"/>
<evidence type="ECO:0000313" key="4">
    <source>
        <dbReference type="Proteomes" id="UP000422764"/>
    </source>
</evidence>
<keyword evidence="1" id="KW-0812">Transmembrane</keyword>
<reference evidence="3 4" key="1">
    <citation type="submission" date="2019-12" db="EMBL/GenBank/DDBJ databases">
        <title>Genome sequenceing of Clostridium bovifaecis.</title>
        <authorList>
            <person name="Yao Y."/>
        </authorList>
    </citation>
    <scope>NUCLEOTIDE SEQUENCE [LARGE SCALE GENOMIC DNA]</scope>
    <source>
        <strain evidence="3 4">BXX</strain>
    </source>
</reference>
<evidence type="ECO:0000256" key="1">
    <source>
        <dbReference type="SAM" id="Phobius"/>
    </source>
</evidence>
<feature type="transmembrane region" description="Helical" evidence="1">
    <location>
        <begin position="43"/>
        <end position="60"/>
    </location>
</feature>
<protein>
    <submittedName>
        <fullName evidence="3">DUF3298 domain-containing protein</fullName>
    </submittedName>
</protein>
<evidence type="ECO:0000259" key="2">
    <source>
        <dbReference type="Pfam" id="PF11738"/>
    </source>
</evidence>
<dbReference type="Gene3D" id="3.30.565.40">
    <property type="entry name" value="Fervidobacterium nodosum Rt17-B1 like"/>
    <property type="match status" value="1"/>
</dbReference>
<accession>A0A6I6EZK3</accession>
<keyword evidence="1" id="KW-0472">Membrane</keyword>
<gene>
    <name evidence="3" type="ORF">GOM49_01635</name>
</gene>
<dbReference type="Proteomes" id="UP000422764">
    <property type="component" value="Chromosome"/>
</dbReference>
<sequence>MDKLKSLKQSYDSIPIPEELGFVVNKAIKESKNKIKKSKATKLAKGAVAALAILTAGVNISPTVAKAMSQVPIIANLVGVITFREYAINEESYNSNLKVPAIQGLNNENLEESLNEKYLEENKKLYEGFKKEVEELKANGGGHLGLDSGYEIKTDNDSILSIGRYTVNTVGSSSTEFEYDTIDKKREILITLPSLFKDDSYVDIISKNIKAQMEEQMKKNSDKAYWIKSKEEDGFEKIDKNQDFYINSNGKLVISFDKYEVAPGYMGVVEFEIPTEVISKGLISSEYIK</sequence>
<dbReference type="AlphaFoldDB" id="A0A6I6EZK3"/>
<keyword evidence="1" id="KW-1133">Transmembrane helix</keyword>